<reference evidence="2" key="1">
    <citation type="submission" date="2016-01" db="EMBL/GenBank/DDBJ databases">
        <authorList>
            <person name="Peeters Charlotte."/>
        </authorList>
    </citation>
    <scope>NUCLEOTIDE SEQUENCE</scope>
    <source>
        <strain evidence="2">LMG 22936</strain>
    </source>
</reference>
<evidence type="ECO:0000313" key="2">
    <source>
        <dbReference type="EMBL" id="SAL14731.1"/>
    </source>
</evidence>
<feature type="compositionally biased region" description="Low complexity" evidence="1">
    <location>
        <begin position="176"/>
        <end position="191"/>
    </location>
</feature>
<dbReference type="STRING" id="326475.AWB66_00587"/>
<evidence type="ECO:0000256" key="1">
    <source>
        <dbReference type="SAM" id="MobiDB-lite"/>
    </source>
</evidence>
<proteinExistence type="predicted"/>
<feature type="region of interest" description="Disordered" evidence="1">
    <location>
        <begin position="172"/>
        <end position="191"/>
    </location>
</feature>
<gene>
    <name evidence="2" type="ORF">AWB66_00587</name>
</gene>
<name>A0A158F4Q6_9BURK</name>
<sequence>MIEIVMKLGPWILAGLSAAAALLFHWNAKAKVADAQHRARIDVAAAKATQHVAEEKLNARKTADVQADADAAKTAATAAQERINVENSQSVLDNDLLVTSFSGCFTAPVQIIPNQVREVPGPIRVVDNSCLYFKPITPSDADVGVMSRDLINQISTHDKVGIQHCNWKFSTAPAQSSTSSGRTSASSISNK</sequence>
<dbReference type="EMBL" id="FCNZ02000001">
    <property type="protein sequence ID" value="SAL14731.1"/>
    <property type="molecule type" value="Genomic_DNA"/>
</dbReference>
<keyword evidence="3" id="KW-1185">Reference proteome</keyword>
<organism evidence="2 3">
    <name type="scientific">Caballeronia telluris</name>
    <dbReference type="NCBI Taxonomy" id="326475"/>
    <lineage>
        <taxon>Bacteria</taxon>
        <taxon>Pseudomonadati</taxon>
        <taxon>Pseudomonadota</taxon>
        <taxon>Betaproteobacteria</taxon>
        <taxon>Burkholderiales</taxon>
        <taxon>Burkholderiaceae</taxon>
        <taxon>Caballeronia</taxon>
    </lineage>
</organism>
<comment type="caution">
    <text evidence="2">The sequence shown here is derived from an EMBL/GenBank/DDBJ whole genome shotgun (WGS) entry which is preliminary data.</text>
</comment>
<protein>
    <submittedName>
        <fullName evidence="2">Uncharacterized protein</fullName>
    </submittedName>
</protein>
<evidence type="ECO:0000313" key="3">
    <source>
        <dbReference type="Proteomes" id="UP000054717"/>
    </source>
</evidence>
<dbReference type="RefSeq" id="WP_087628732.1">
    <property type="nucleotide sequence ID" value="NZ_FCNZ02000001.1"/>
</dbReference>
<accession>A0A158F4Q6</accession>
<dbReference type="AlphaFoldDB" id="A0A158F4Q6"/>
<dbReference type="Proteomes" id="UP000054717">
    <property type="component" value="Unassembled WGS sequence"/>
</dbReference>